<evidence type="ECO:0000256" key="1">
    <source>
        <dbReference type="SAM" id="SignalP"/>
    </source>
</evidence>
<gene>
    <name evidence="2" type="ORF">g.14977</name>
</gene>
<feature type="chain" id="PRO_5008585733" evidence="1">
    <location>
        <begin position="20"/>
        <end position="137"/>
    </location>
</feature>
<evidence type="ECO:0000313" key="2">
    <source>
        <dbReference type="EMBL" id="JAS96258.1"/>
    </source>
</evidence>
<name>A0A1B6JAT3_9HEMI</name>
<keyword evidence="1" id="KW-0732">Signal</keyword>
<feature type="signal peptide" evidence="1">
    <location>
        <begin position="1"/>
        <end position="19"/>
    </location>
</feature>
<organism evidence="2">
    <name type="scientific">Homalodisca liturata</name>
    <dbReference type="NCBI Taxonomy" id="320908"/>
    <lineage>
        <taxon>Eukaryota</taxon>
        <taxon>Metazoa</taxon>
        <taxon>Ecdysozoa</taxon>
        <taxon>Arthropoda</taxon>
        <taxon>Hexapoda</taxon>
        <taxon>Insecta</taxon>
        <taxon>Pterygota</taxon>
        <taxon>Neoptera</taxon>
        <taxon>Paraneoptera</taxon>
        <taxon>Hemiptera</taxon>
        <taxon>Auchenorrhyncha</taxon>
        <taxon>Membracoidea</taxon>
        <taxon>Cicadellidae</taxon>
        <taxon>Cicadellinae</taxon>
        <taxon>Proconiini</taxon>
        <taxon>Homalodisca</taxon>
    </lineage>
</organism>
<protein>
    <submittedName>
        <fullName evidence="2">Uncharacterized protein</fullName>
    </submittedName>
</protein>
<dbReference type="AlphaFoldDB" id="A0A1B6JAT3"/>
<reference evidence="2" key="1">
    <citation type="submission" date="2015-11" db="EMBL/GenBank/DDBJ databases">
        <title>De novo transcriptome assembly of four potential Pierce s Disease insect vectors from Arizona vineyards.</title>
        <authorList>
            <person name="Tassone E.E."/>
        </authorList>
    </citation>
    <scope>NUCLEOTIDE SEQUENCE</scope>
</reference>
<proteinExistence type="predicted"/>
<dbReference type="EMBL" id="GECU01011448">
    <property type="protein sequence ID" value="JAS96258.1"/>
    <property type="molecule type" value="Transcribed_RNA"/>
</dbReference>
<accession>A0A1B6JAT3</accession>
<sequence>MNNLLFLMCAFEFVIFTTSHSSDLKSLKTYSRSKDTEDDSSSNAAIFLDRLRQIYSHTCNLVNLLNTTQASDDDSFTTKMFQLAGEMLGVQKALRRLNVDEFHLRTDLNMNDDQVDQAKHYYFSTHRLVSMFITPNL</sequence>